<dbReference type="FunFam" id="4.10.950.10:FF:000001">
    <property type="entry name" value="50S ribosomal protein L2"/>
    <property type="match status" value="1"/>
</dbReference>
<dbReference type="InterPro" id="IPR014722">
    <property type="entry name" value="Rib_uL2_dom2"/>
</dbReference>
<dbReference type="Gene3D" id="2.30.30.30">
    <property type="match status" value="1"/>
</dbReference>
<dbReference type="Proteomes" id="UP000216312">
    <property type="component" value="Unassembled WGS sequence"/>
</dbReference>
<evidence type="ECO:0000256" key="5">
    <source>
        <dbReference type="HAMAP-Rule" id="MF_01320"/>
    </source>
</evidence>
<reference evidence="10" key="1">
    <citation type="submission" date="2017-07" db="EMBL/GenBank/DDBJ databases">
        <title>Novel pathways for hydrocarbon cycling and metabolic interdependencies in hydrothermal sediment communities.</title>
        <authorList>
            <person name="Dombrowski N."/>
            <person name="Seitz K."/>
            <person name="Teske A."/>
            <person name="Baker B."/>
        </authorList>
    </citation>
    <scope>NUCLEOTIDE SEQUENCE [LARGE SCALE GENOMIC DNA]</scope>
</reference>
<evidence type="ECO:0000313" key="10">
    <source>
        <dbReference type="Proteomes" id="UP000216312"/>
    </source>
</evidence>
<dbReference type="InterPro" id="IPR008991">
    <property type="entry name" value="Translation_prot_SH3-like_sf"/>
</dbReference>
<dbReference type="InterPro" id="IPR014726">
    <property type="entry name" value="Ribosomal_uL2_dom3"/>
</dbReference>
<dbReference type="InterPro" id="IPR022666">
    <property type="entry name" value="Ribosomal_uL2_RNA-bd_dom"/>
</dbReference>
<proteinExistence type="inferred from homology"/>
<evidence type="ECO:0000259" key="8">
    <source>
        <dbReference type="SMART" id="SM01383"/>
    </source>
</evidence>
<accession>A0A257LX25</accession>
<evidence type="ECO:0000256" key="1">
    <source>
        <dbReference type="ARBA" id="ARBA00005636"/>
    </source>
</evidence>
<sequence length="281" mass="30595">MGVRKLNPVTPGQRQHVVDDFSDITKGQPEKSLTITLKRTGGRNNQGRITAPHRGGGTKRKYRIIDFKRHDKIGVKAKVLSIEYDPYRSARIALLGYEDGERRYIVAPIGLQVGNEVMAGPDAPIRVGNALPLANIPEGIKIHNVELQPGKGGQIVRAAGSSATILAKEGDYAFVKLPSGEVRKIHLSCYATIGQVSNPDHDSIVLGKAGKMRWLGRRPHTRGVVMNPVDHPLGGGEGRGKGDRPPVSRTGMLAKGGKTRNPRKPSTKFIVQPRTKKRKGR</sequence>
<dbReference type="NCBIfam" id="TIGR01171">
    <property type="entry name" value="rplB_bact"/>
    <property type="match status" value="1"/>
</dbReference>
<evidence type="ECO:0000256" key="3">
    <source>
        <dbReference type="ARBA" id="ARBA00023274"/>
    </source>
</evidence>
<dbReference type="InterPro" id="IPR002171">
    <property type="entry name" value="Ribosomal_uL2"/>
</dbReference>
<dbReference type="SUPFAM" id="SSF50104">
    <property type="entry name" value="Translation proteins SH3-like domain"/>
    <property type="match status" value="1"/>
</dbReference>
<dbReference type="InterPro" id="IPR012340">
    <property type="entry name" value="NA-bd_OB-fold"/>
</dbReference>
<dbReference type="InterPro" id="IPR005880">
    <property type="entry name" value="Ribosomal_uL2_bac/org-type"/>
</dbReference>
<comment type="caution">
    <text evidence="9">The sequence shown here is derived from an EMBL/GenBank/DDBJ whole genome shotgun (WGS) entry which is preliminary data.</text>
</comment>
<comment type="function">
    <text evidence="5">One of the primary rRNA binding proteins. Required for association of the 30S and 50S subunits to form the 70S ribosome, for tRNA binding and peptide bond formation. It has been suggested to have peptidyltransferase activity; this is somewhat controversial. Makes several contacts with the 16S rRNA in the 70S ribosome.</text>
</comment>
<dbReference type="AlphaFoldDB" id="A0A257LX25"/>
<keyword evidence="5" id="KW-0699">rRNA-binding</keyword>
<dbReference type="Gene3D" id="2.40.50.140">
    <property type="entry name" value="Nucleic acid-binding proteins"/>
    <property type="match status" value="1"/>
</dbReference>
<dbReference type="InterPro" id="IPR022671">
    <property type="entry name" value="Ribosomal_uL2_CS"/>
</dbReference>
<protein>
    <recommendedName>
        <fullName evidence="4 5">Large ribosomal subunit protein uL2</fullName>
    </recommendedName>
</protein>
<name>A0A257LX25_UNCW3</name>
<evidence type="ECO:0000256" key="6">
    <source>
        <dbReference type="SAM" id="MobiDB-lite"/>
    </source>
</evidence>
<dbReference type="GO" id="GO:0003735">
    <property type="term" value="F:structural constituent of ribosome"/>
    <property type="evidence" value="ECO:0007669"/>
    <property type="project" value="InterPro"/>
</dbReference>
<keyword evidence="3 5" id="KW-0687">Ribonucleoprotein</keyword>
<dbReference type="SMART" id="SM01382">
    <property type="entry name" value="Ribosomal_L2_C"/>
    <property type="match status" value="1"/>
</dbReference>
<feature type="region of interest" description="Disordered" evidence="6">
    <location>
        <begin position="222"/>
        <end position="281"/>
    </location>
</feature>
<dbReference type="PANTHER" id="PTHR13691:SF5">
    <property type="entry name" value="LARGE RIBOSOMAL SUBUNIT PROTEIN UL2M"/>
    <property type="match status" value="1"/>
</dbReference>
<gene>
    <name evidence="5" type="primary">rplB</name>
    <name evidence="9" type="ORF">CGW93_00335</name>
</gene>
<dbReference type="GO" id="GO:0015934">
    <property type="term" value="C:large ribosomal subunit"/>
    <property type="evidence" value="ECO:0007669"/>
    <property type="project" value="InterPro"/>
</dbReference>
<feature type="compositionally biased region" description="Basic residues" evidence="6">
    <location>
        <begin position="257"/>
        <end position="266"/>
    </location>
</feature>
<dbReference type="GO" id="GO:0002181">
    <property type="term" value="P:cytoplasmic translation"/>
    <property type="evidence" value="ECO:0007669"/>
    <property type="project" value="TreeGrafter"/>
</dbReference>
<evidence type="ECO:0000259" key="7">
    <source>
        <dbReference type="SMART" id="SM01382"/>
    </source>
</evidence>
<dbReference type="InterPro" id="IPR022669">
    <property type="entry name" value="Ribosomal_uL2_C"/>
</dbReference>
<evidence type="ECO:0000313" key="9">
    <source>
        <dbReference type="EMBL" id="OYV03516.1"/>
    </source>
</evidence>
<dbReference type="PANTHER" id="PTHR13691">
    <property type="entry name" value="RIBOSOMAL PROTEIN L2"/>
    <property type="match status" value="1"/>
</dbReference>
<comment type="similarity">
    <text evidence="1 5">Belongs to the universal ribosomal protein uL2 family.</text>
</comment>
<dbReference type="Pfam" id="PF03947">
    <property type="entry name" value="Ribosomal_L2_C"/>
    <property type="match status" value="1"/>
</dbReference>
<dbReference type="SMART" id="SM01383">
    <property type="entry name" value="Ribosomal_L2"/>
    <property type="match status" value="1"/>
</dbReference>
<dbReference type="FunFam" id="2.40.50.140:FF:000003">
    <property type="entry name" value="50S ribosomal protein L2"/>
    <property type="match status" value="1"/>
</dbReference>
<feature type="domain" description="Large ribosomal subunit protein uL2 RNA-binding" evidence="8">
    <location>
        <begin position="42"/>
        <end position="119"/>
    </location>
</feature>
<dbReference type="PROSITE" id="PS00467">
    <property type="entry name" value="RIBOSOMAL_L2"/>
    <property type="match status" value="1"/>
</dbReference>
<comment type="subunit">
    <text evidence="5">Part of the 50S ribosomal subunit. Forms a bridge to the 30S subunit in the 70S ribosome.</text>
</comment>
<dbReference type="HAMAP" id="MF_01320_B">
    <property type="entry name" value="Ribosomal_uL2_B"/>
    <property type="match status" value="1"/>
</dbReference>
<keyword evidence="5" id="KW-0694">RNA-binding</keyword>
<organism evidence="9 10">
    <name type="scientific">candidate division WOR-3 bacterium 4484_18</name>
    <dbReference type="NCBI Taxonomy" id="2020626"/>
    <lineage>
        <taxon>Bacteria</taxon>
        <taxon>Bacteria division WOR-3</taxon>
    </lineage>
</organism>
<dbReference type="PIRSF" id="PIRSF002158">
    <property type="entry name" value="Ribosomal_L2"/>
    <property type="match status" value="1"/>
</dbReference>
<dbReference type="Gene3D" id="4.10.950.10">
    <property type="entry name" value="Ribosomal protein L2, domain 3"/>
    <property type="match status" value="1"/>
</dbReference>
<evidence type="ECO:0000256" key="2">
    <source>
        <dbReference type="ARBA" id="ARBA00022980"/>
    </source>
</evidence>
<dbReference type="SUPFAM" id="SSF50249">
    <property type="entry name" value="Nucleic acid-binding proteins"/>
    <property type="match status" value="1"/>
</dbReference>
<dbReference type="EMBL" id="NMUJ01000003">
    <property type="protein sequence ID" value="OYV03516.1"/>
    <property type="molecule type" value="Genomic_DNA"/>
</dbReference>
<evidence type="ECO:0000256" key="4">
    <source>
        <dbReference type="ARBA" id="ARBA00035242"/>
    </source>
</evidence>
<dbReference type="GO" id="GO:0019843">
    <property type="term" value="F:rRNA binding"/>
    <property type="evidence" value="ECO:0007669"/>
    <property type="project" value="UniProtKB-UniRule"/>
</dbReference>
<dbReference type="GO" id="GO:0016740">
    <property type="term" value="F:transferase activity"/>
    <property type="evidence" value="ECO:0007669"/>
    <property type="project" value="InterPro"/>
</dbReference>
<dbReference type="Pfam" id="PF00181">
    <property type="entry name" value="Ribosomal_L2_N"/>
    <property type="match status" value="1"/>
</dbReference>
<keyword evidence="2 5" id="KW-0689">Ribosomal protein</keyword>
<feature type="domain" description="Large ribosomal subunit protein uL2 C-terminal" evidence="7">
    <location>
        <begin position="125"/>
        <end position="253"/>
    </location>
</feature>
<dbReference type="FunFam" id="2.30.30.30:FF:000001">
    <property type="entry name" value="50S ribosomal protein L2"/>
    <property type="match status" value="1"/>
</dbReference>